<evidence type="ECO:0000313" key="1">
    <source>
        <dbReference type="EMBL" id="KAF1808227.1"/>
    </source>
</evidence>
<accession>A0A6G1FR26</accession>
<dbReference type="EMBL" id="ML975187">
    <property type="protein sequence ID" value="KAF1808227.1"/>
    <property type="molecule type" value="Genomic_DNA"/>
</dbReference>
<dbReference type="AlphaFoldDB" id="A0A6G1FR26"/>
<reference evidence="3" key="2">
    <citation type="submission" date="2020-04" db="EMBL/GenBank/DDBJ databases">
        <authorList>
            <consortium name="NCBI Genome Project"/>
        </authorList>
    </citation>
    <scope>NUCLEOTIDE SEQUENCE</scope>
    <source>
        <strain evidence="3">CBS 781.70</strain>
    </source>
</reference>
<dbReference type="GeneID" id="54422624"/>
<dbReference type="RefSeq" id="XP_033529858.1">
    <property type="nucleotide sequence ID" value="XM_033682054.1"/>
</dbReference>
<reference evidence="1 3" key="1">
    <citation type="submission" date="2020-01" db="EMBL/GenBank/DDBJ databases">
        <authorList>
            <consortium name="DOE Joint Genome Institute"/>
            <person name="Haridas S."/>
            <person name="Albert R."/>
            <person name="Binder M."/>
            <person name="Bloem J."/>
            <person name="Labutti K."/>
            <person name="Salamov A."/>
            <person name="Andreopoulos B."/>
            <person name="Baker S.E."/>
            <person name="Barry K."/>
            <person name="Bills G."/>
            <person name="Bluhm B.H."/>
            <person name="Cannon C."/>
            <person name="Castanera R."/>
            <person name="Culley D.E."/>
            <person name="Daum C."/>
            <person name="Ezra D."/>
            <person name="Gonzalez J.B."/>
            <person name="Henrissat B."/>
            <person name="Kuo A."/>
            <person name="Liang C."/>
            <person name="Lipzen A."/>
            <person name="Lutzoni F."/>
            <person name="Magnuson J."/>
            <person name="Mondo S."/>
            <person name="Nolan M."/>
            <person name="Ohm R."/>
            <person name="Pangilinan J."/>
            <person name="Park H.-J."/>
            <person name="Ramirez L."/>
            <person name="Alfaro M."/>
            <person name="Sun H."/>
            <person name="Tritt A."/>
            <person name="Yoshinaga Y."/>
            <person name="Zwiers L.-H."/>
            <person name="Turgeon B.G."/>
            <person name="Goodwin S.B."/>
            <person name="Spatafora J.W."/>
            <person name="Crous P.W."/>
            <person name="Grigoriev I.V."/>
        </authorList>
    </citation>
    <scope>NUCLEOTIDE SEQUENCE</scope>
    <source>
        <strain evidence="1 3">CBS 781.70</strain>
    </source>
</reference>
<evidence type="ECO:0000313" key="2">
    <source>
        <dbReference type="Proteomes" id="UP000504638"/>
    </source>
</evidence>
<gene>
    <name evidence="1 3" type="ORF">P152DRAFT_485593</name>
</gene>
<organism evidence="1">
    <name type="scientific">Eremomyces bilateralis CBS 781.70</name>
    <dbReference type="NCBI Taxonomy" id="1392243"/>
    <lineage>
        <taxon>Eukaryota</taxon>
        <taxon>Fungi</taxon>
        <taxon>Dikarya</taxon>
        <taxon>Ascomycota</taxon>
        <taxon>Pezizomycotina</taxon>
        <taxon>Dothideomycetes</taxon>
        <taxon>Dothideomycetes incertae sedis</taxon>
        <taxon>Eremomycetales</taxon>
        <taxon>Eremomycetaceae</taxon>
        <taxon>Eremomyces</taxon>
    </lineage>
</organism>
<dbReference type="Proteomes" id="UP000504638">
    <property type="component" value="Unplaced"/>
</dbReference>
<reference evidence="3" key="3">
    <citation type="submission" date="2025-04" db="UniProtKB">
        <authorList>
            <consortium name="RefSeq"/>
        </authorList>
    </citation>
    <scope>IDENTIFICATION</scope>
    <source>
        <strain evidence="3">CBS 781.70</strain>
    </source>
</reference>
<evidence type="ECO:0000313" key="3">
    <source>
        <dbReference type="RefSeq" id="XP_033529858.1"/>
    </source>
</evidence>
<name>A0A6G1FR26_9PEZI</name>
<keyword evidence="2" id="KW-1185">Reference proteome</keyword>
<sequence>MLPPVDPHVLEQNPHFGALYKDLTTTKLNQDGTTINHKDEARQAEIRSQLFEIRERLARTRILREALLSFASKSSDLPDELQEVIVLLLSESENEIRIQAEELLRDDKQYFLENIDLITSTLTTHLATLVPPIAALLSPEDPSIQTLTTLPPPSTHPIPHPTSLPPTTLPLATHTTALQTAHTTLFPALITHLERTIHGQSARHARAEAEHLGCVARAMELKARVLEGGRGDAEVEEALKAYERHLGRVERGLGGRVEALKGELGGYEGKGMNGVVERYVEVVREVEEVRREVEELEGRVKG</sequence>
<protein>
    <submittedName>
        <fullName evidence="1 3">Uncharacterized protein</fullName>
    </submittedName>
</protein>
<proteinExistence type="predicted"/>
<dbReference type="OrthoDB" id="66964at2759"/>